<gene>
    <name evidence="5" type="ORF">SAMN03080610_02114</name>
</gene>
<dbReference type="OrthoDB" id="197007at2"/>
<evidence type="ECO:0000256" key="2">
    <source>
        <dbReference type="SAM" id="SignalP"/>
    </source>
</evidence>
<dbReference type="PROSITE" id="PS51257">
    <property type="entry name" value="PROKAR_LIPOPROTEIN"/>
    <property type="match status" value="1"/>
</dbReference>
<sequence>MNAVRVAIIITLVCLLASCMGERAPLATGSPTVKGPYRLDTGDELRIVVFDQSELTNVYKVDQAGYVTMPLVGEIAARGTSTDELEGRIQSALSSRFVRNPDVTVEVASYRPFFILGEVGSPGQYPYVPGMTVENAVAVAGGFTPRANERVVRLSRQLNGVLYEGRLAVTQPIRAGDTVYVGERLF</sequence>
<evidence type="ECO:0000259" key="4">
    <source>
        <dbReference type="Pfam" id="PF10531"/>
    </source>
</evidence>
<name>A0A1G5NIE8_AFIMA</name>
<dbReference type="InterPro" id="IPR019554">
    <property type="entry name" value="Soluble_ligand-bd"/>
</dbReference>
<dbReference type="PANTHER" id="PTHR33619:SF3">
    <property type="entry name" value="POLYSACCHARIDE EXPORT PROTEIN GFCE-RELATED"/>
    <property type="match status" value="1"/>
</dbReference>
<dbReference type="GO" id="GO:0015159">
    <property type="term" value="F:polysaccharide transmembrane transporter activity"/>
    <property type="evidence" value="ECO:0007669"/>
    <property type="project" value="InterPro"/>
</dbReference>
<reference evidence="5 6" key="1">
    <citation type="submission" date="2016-10" db="EMBL/GenBank/DDBJ databases">
        <authorList>
            <person name="de Groot N.N."/>
        </authorList>
    </citation>
    <scope>NUCLEOTIDE SEQUENCE [LARGE SCALE GENOMIC DNA]</scope>
    <source>
        <strain evidence="5 6">DSM 2698</strain>
    </source>
</reference>
<evidence type="ECO:0000259" key="3">
    <source>
        <dbReference type="Pfam" id="PF02563"/>
    </source>
</evidence>
<feature type="chain" id="PRO_5011786477" evidence="2">
    <location>
        <begin position="24"/>
        <end position="186"/>
    </location>
</feature>
<dbReference type="RefSeq" id="WP_092812375.1">
    <property type="nucleotide sequence ID" value="NZ_FMVW01000004.1"/>
</dbReference>
<feature type="signal peptide" evidence="2">
    <location>
        <begin position="1"/>
        <end position="23"/>
    </location>
</feature>
<feature type="domain" description="Soluble ligand binding" evidence="4">
    <location>
        <begin position="113"/>
        <end position="160"/>
    </location>
</feature>
<dbReference type="Gene3D" id="3.30.1950.10">
    <property type="entry name" value="wza like domain"/>
    <property type="match status" value="1"/>
</dbReference>
<evidence type="ECO:0000313" key="6">
    <source>
        <dbReference type="Proteomes" id="UP000199347"/>
    </source>
</evidence>
<proteinExistence type="predicted"/>
<dbReference type="InterPro" id="IPR049712">
    <property type="entry name" value="Poly_export"/>
</dbReference>
<evidence type="ECO:0000313" key="5">
    <source>
        <dbReference type="EMBL" id="SCZ37172.1"/>
    </source>
</evidence>
<dbReference type="Proteomes" id="UP000199347">
    <property type="component" value="Unassembled WGS sequence"/>
</dbReference>
<protein>
    <submittedName>
        <fullName evidence="5">Polysaccharide export outer membrane protein</fullName>
    </submittedName>
</protein>
<dbReference type="STRING" id="1120955.SAMN03080610_02114"/>
<accession>A0A1G5NIE8</accession>
<evidence type="ECO:0000256" key="1">
    <source>
        <dbReference type="ARBA" id="ARBA00022729"/>
    </source>
</evidence>
<dbReference type="Gene3D" id="3.10.560.10">
    <property type="entry name" value="Outer membrane lipoprotein wza domain like"/>
    <property type="match status" value="1"/>
</dbReference>
<dbReference type="Pfam" id="PF02563">
    <property type="entry name" value="Poly_export"/>
    <property type="match status" value="1"/>
</dbReference>
<dbReference type="AlphaFoldDB" id="A0A1G5NIE8"/>
<dbReference type="Pfam" id="PF10531">
    <property type="entry name" value="SLBB"/>
    <property type="match status" value="1"/>
</dbReference>
<keyword evidence="6" id="KW-1185">Reference proteome</keyword>
<dbReference type="PANTHER" id="PTHR33619">
    <property type="entry name" value="POLYSACCHARIDE EXPORT PROTEIN GFCE-RELATED"/>
    <property type="match status" value="1"/>
</dbReference>
<feature type="domain" description="Polysaccharide export protein N-terminal" evidence="3">
    <location>
        <begin position="34"/>
        <end position="107"/>
    </location>
</feature>
<dbReference type="InterPro" id="IPR003715">
    <property type="entry name" value="Poly_export_N"/>
</dbReference>
<keyword evidence="1 2" id="KW-0732">Signal</keyword>
<dbReference type="EMBL" id="FMVW01000004">
    <property type="protein sequence ID" value="SCZ37172.1"/>
    <property type="molecule type" value="Genomic_DNA"/>
</dbReference>
<organism evidence="5 6">
    <name type="scientific">Afifella marina DSM 2698</name>
    <dbReference type="NCBI Taxonomy" id="1120955"/>
    <lineage>
        <taxon>Bacteria</taxon>
        <taxon>Pseudomonadati</taxon>
        <taxon>Pseudomonadota</taxon>
        <taxon>Alphaproteobacteria</taxon>
        <taxon>Hyphomicrobiales</taxon>
        <taxon>Afifellaceae</taxon>
        <taxon>Afifella</taxon>
    </lineage>
</organism>